<feature type="compositionally biased region" description="Polar residues" evidence="10">
    <location>
        <begin position="1012"/>
        <end position="1021"/>
    </location>
</feature>
<feature type="compositionally biased region" description="Acidic residues" evidence="10">
    <location>
        <begin position="1028"/>
        <end position="1059"/>
    </location>
</feature>
<dbReference type="PANTHER" id="PTHR23198">
    <property type="entry name" value="NUCLEOPORIN"/>
    <property type="match status" value="1"/>
</dbReference>
<evidence type="ECO:0000256" key="7">
    <source>
        <dbReference type="ARBA" id="ARBA00023010"/>
    </source>
</evidence>
<feature type="region of interest" description="Disordered" evidence="10">
    <location>
        <begin position="141"/>
        <end position="165"/>
    </location>
</feature>
<evidence type="ECO:0000256" key="10">
    <source>
        <dbReference type="SAM" id="MobiDB-lite"/>
    </source>
</evidence>
<feature type="region of interest" description="Disordered" evidence="10">
    <location>
        <begin position="949"/>
        <end position="969"/>
    </location>
</feature>
<dbReference type="GO" id="GO:0008139">
    <property type="term" value="F:nuclear localization sequence binding"/>
    <property type="evidence" value="ECO:0007669"/>
    <property type="project" value="TreeGrafter"/>
</dbReference>
<dbReference type="AlphaFoldDB" id="A0A433D1T0"/>
<evidence type="ECO:0000256" key="9">
    <source>
        <dbReference type="ARBA" id="ARBA00023242"/>
    </source>
</evidence>
<dbReference type="GO" id="GO:0000973">
    <property type="term" value="P:post-transcriptional tethering of RNA polymerase II gene DNA at nuclear periphery"/>
    <property type="evidence" value="ECO:0007669"/>
    <property type="project" value="TreeGrafter"/>
</dbReference>
<evidence type="ECO:0000313" key="12">
    <source>
        <dbReference type="EMBL" id="RUP44784.1"/>
    </source>
</evidence>
<accession>A0A433D1T0</accession>
<evidence type="ECO:0000256" key="8">
    <source>
        <dbReference type="ARBA" id="ARBA00023132"/>
    </source>
</evidence>
<keyword evidence="6" id="KW-0653">Protein transport</keyword>
<feature type="compositionally biased region" description="Polar residues" evidence="10">
    <location>
        <begin position="439"/>
        <end position="457"/>
    </location>
</feature>
<dbReference type="Pfam" id="PF04096">
    <property type="entry name" value="Nucleoporin2"/>
    <property type="match status" value="1"/>
</dbReference>
<dbReference type="Gene3D" id="1.10.10.2360">
    <property type="match status" value="1"/>
</dbReference>
<dbReference type="InterPro" id="IPR007230">
    <property type="entry name" value="Nup98_auto-Pept-S59_dom"/>
</dbReference>
<dbReference type="Gene3D" id="3.30.1610.10">
    <property type="entry name" value="Peptidase S59, nucleoporin"/>
    <property type="match status" value="1"/>
</dbReference>
<dbReference type="EMBL" id="RBNI01008343">
    <property type="protein sequence ID" value="RUP44784.1"/>
    <property type="molecule type" value="Genomic_DNA"/>
</dbReference>
<name>A0A433D1T0_9FUNG</name>
<keyword evidence="13" id="KW-1185">Reference proteome</keyword>
<proteinExistence type="inferred from homology"/>
<evidence type="ECO:0000256" key="3">
    <source>
        <dbReference type="ARBA" id="ARBA00022448"/>
    </source>
</evidence>
<dbReference type="OrthoDB" id="3797628at2759"/>
<dbReference type="FunFam" id="3.30.1610.10:FF:000003">
    <property type="entry name" value="Nucleoporin SONB, putative"/>
    <property type="match status" value="1"/>
</dbReference>
<comment type="subcellular location">
    <subcellularLocation>
        <location evidence="1">Nucleus</location>
        <location evidence="1">Nuclear pore complex</location>
    </subcellularLocation>
</comment>
<dbReference type="GO" id="GO:0006606">
    <property type="term" value="P:protein import into nucleus"/>
    <property type="evidence" value="ECO:0007669"/>
    <property type="project" value="TreeGrafter"/>
</dbReference>
<evidence type="ECO:0000313" key="13">
    <source>
        <dbReference type="Proteomes" id="UP000268093"/>
    </source>
</evidence>
<dbReference type="GO" id="GO:0017056">
    <property type="term" value="F:structural constituent of nuclear pore"/>
    <property type="evidence" value="ECO:0007669"/>
    <property type="project" value="InterPro"/>
</dbReference>
<keyword evidence="5" id="KW-0509">mRNA transport</keyword>
<dbReference type="GO" id="GO:0051028">
    <property type="term" value="P:mRNA transport"/>
    <property type="evidence" value="ECO:0007669"/>
    <property type="project" value="UniProtKB-KW"/>
</dbReference>
<feature type="domain" description="Peptidase S59" evidence="11">
    <location>
        <begin position="774"/>
        <end position="917"/>
    </location>
</feature>
<reference evidence="12 13" key="1">
    <citation type="journal article" date="2018" name="New Phytol.">
        <title>Phylogenomics of Endogonaceae and evolution of mycorrhizas within Mucoromycota.</title>
        <authorList>
            <person name="Chang Y."/>
            <person name="Desiro A."/>
            <person name="Na H."/>
            <person name="Sandor L."/>
            <person name="Lipzen A."/>
            <person name="Clum A."/>
            <person name="Barry K."/>
            <person name="Grigoriev I.V."/>
            <person name="Martin F.M."/>
            <person name="Stajich J.E."/>
            <person name="Smith M.E."/>
            <person name="Bonito G."/>
            <person name="Spatafora J.W."/>
        </authorList>
    </citation>
    <scope>NUCLEOTIDE SEQUENCE [LARGE SCALE GENOMIC DNA]</scope>
    <source>
        <strain evidence="12 13">GMNB39</strain>
    </source>
</reference>
<dbReference type="PANTHER" id="PTHR23198:SF6">
    <property type="entry name" value="NUCLEAR PORE COMPLEX PROTEIN NUP98-NUP96"/>
    <property type="match status" value="1"/>
</dbReference>
<keyword evidence="7" id="KW-0811">Translocation</keyword>
<evidence type="ECO:0000256" key="6">
    <source>
        <dbReference type="ARBA" id="ARBA00022927"/>
    </source>
</evidence>
<feature type="compositionally biased region" description="Polar residues" evidence="10">
    <location>
        <begin position="58"/>
        <end position="69"/>
    </location>
</feature>
<evidence type="ECO:0000256" key="5">
    <source>
        <dbReference type="ARBA" id="ARBA00022816"/>
    </source>
</evidence>
<dbReference type="InterPro" id="IPR036903">
    <property type="entry name" value="Nup98_auto-Pept-S59_dom_sf"/>
</dbReference>
<dbReference type="GO" id="GO:0044614">
    <property type="term" value="C:nuclear pore cytoplasmic filaments"/>
    <property type="evidence" value="ECO:0007669"/>
    <property type="project" value="TreeGrafter"/>
</dbReference>
<feature type="compositionally biased region" description="Low complexity" evidence="10">
    <location>
        <begin position="338"/>
        <end position="374"/>
    </location>
</feature>
<dbReference type="Proteomes" id="UP000268093">
    <property type="component" value="Unassembled WGS sequence"/>
</dbReference>
<feature type="compositionally biased region" description="Low complexity" evidence="10">
    <location>
        <begin position="70"/>
        <end position="88"/>
    </location>
</feature>
<feature type="region of interest" description="Disordered" evidence="10">
    <location>
        <begin position="1"/>
        <end position="88"/>
    </location>
</feature>
<dbReference type="GO" id="GO:0003723">
    <property type="term" value="F:RNA binding"/>
    <property type="evidence" value="ECO:0007669"/>
    <property type="project" value="TreeGrafter"/>
</dbReference>
<sequence length="1179" mass="122105">MFGGFGSTGFGQQPQPQQQQQQQQQPSSLFGQTTNPQPGFGGFGATAAPTAFGQQTTNTGAFGQPSTSASPFGATTSTGPTPASTAASSGFGFGSSTATAPAFGSTPSATGGLFGSRPAQNSAFGTTTNTGVFGQAAPTTSAFGSSNTSAFPATNTLPAGTSNPPYSVTNERDQATGTNNAFHSISAMPAYKNYSFEELRLQDYQQGRKTASGTSTGFGTTSGVFGATSTGSAFGQAAPATSTSLFGTSATPFGQTQPQTGFGQTGTTGFGASTGTTGGLFGSSTGTSTGMFGSSTQTQQPTSAFGGTGAFGTSGTAFGSTGGAFGAQAAKPTSFGFGSTSTTQPTTAFGATTPAFGQTGPTTTGNMFGTTTNPSGAFGATTQPGSSFGFGQSVPTSQPAATSFGGFSAQPTQQKPPASFSFGGSTPAPATGSFGGLGTQQPQTSKPTFSFGSGSATTFGTAPQTSGFLGQTSTAAPATGLTFGATPAQSTAFGTAAAPTTSFGSTLFSNKATAPLAGGLFSGTPAPQPSAFSFGTQPAATTAFPPLGQNTLLSSTSQTQQASIAASIDKNPYGNNPLFDGASTGATTTPPSATIVASAGKKKPAMTPHFKIAARSTAKVRLRGFGTSSSPLNGSATSNGLGRSLHFFDGVNDDSVLSPDTLVPRQSVKKLVIDRCINEEEILTSVDASNISDSPFVVSNGKGKAPASSTRPRVTFNPNLEVAAAETFYLSTPSSSVTYGSTNVTPIKRLDLTATSPDISASTPSPVNGILSAEGEYWTSPTLESLRRLSPEELAQVKDFRVGLTGYGQISFVAPVDLTGVASLRAVAGNIVIFERRACTVYPDEATKPPRGQGLNVPAVISLDQCWPIDKATRQPILDQDHPRYQQHVAKLRKIPETEFIDFRAEKGTWVFKVQHFSRYGLDYNDSDDENDEIDEAQMEAARQKLRRLKGEDDADDAPPAQSMASLVSNSNANVRYRAPGDSSDEWFPSADEEDSAMIMTVDEDSSVPEDTFQQTSTENRASFKVETEDEEQEEDDLGPFDGEDEMDVEEGYDMDESDFENRPPRSSSRSRDSATTNEIGAVLDISDPNWQPPKHSMTHPEYLRLEARRVQVMQATFFPPEEKKPAVVPRSRGVAIAVSALGKRTQTAITVPESDDEVEEDEVSDYGRWGVKLSITIA</sequence>
<dbReference type="GO" id="GO:0034398">
    <property type="term" value="P:telomere tethering at nuclear periphery"/>
    <property type="evidence" value="ECO:0007669"/>
    <property type="project" value="TreeGrafter"/>
</dbReference>
<evidence type="ECO:0000256" key="2">
    <source>
        <dbReference type="ARBA" id="ARBA00008926"/>
    </source>
</evidence>
<comment type="caution">
    <text evidence="12">The sequence shown here is derived from an EMBL/GenBank/DDBJ whole genome shotgun (WGS) entry which is preliminary data.</text>
</comment>
<dbReference type="SUPFAM" id="SSF82215">
    <property type="entry name" value="C-terminal autoproteolytic domain of nucleoporin nup98"/>
    <property type="match status" value="1"/>
</dbReference>
<feature type="compositionally biased region" description="Low complexity" evidence="10">
    <location>
        <begin position="45"/>
        <end position="57"/>
    </location>
</feature>
<keyword evidence="4" id="KW-0677">Repeat</keyword>
<dbReference type="PROSITE" id="PS51434">
    <property type="entry name" value="NUP_C"/>
    <property type="match status" value="1"/>
</dbReference>
<keyword evidence="3" id="KW-0813">Transport</keyword>
<feature type="compositionally biased region" description="Low complexity" evidence="10">
    <location>
        <begin position="12"/>
        <end position="26"/>
    </location>
</feature>
<evidence type="ECO:0000259" key="11">
    <source>
        <dbReference type="PROSITE" id="PS51434"/>
    </source>
</evidence>
<dbReference type="FunFam" id="1.10.10.2360:FF:000001">
    <property type="entry name" value="Nuclear pore complex protein Nup98-Nup96"/>
    <property type="match status" value="1"/>
</dbReference>
<dbReference type="InterPro" id="IPR037665">
    <property type="entry name" value="Nucleoporin_S59-like"/>
</dbReference>
<keyword evidence="8" id="KW-0906">Nuclear pore complex</keyword>
<feature type="compositionally biased region" description="Polar residues" evidence="10">
    <location>
        <begin position="380"/>
        <end position="401"/>
    </location>
</feature>
<comment type="similarity">
    <text evidence="2">Belongs to the nucleoporin GLFG family.</text>
</comment>
<protein>
    <submittedName>
        <fullName evidence="12">Nucleoporin autopeptidase-domain-containing protein</fullName>
    </submittedName>
</protein>
<feature type="region of interest" description="Disordered" evidence="10">
    <location>
        <begin position="338"/>
        <end position="457"/>
    </location>
</feature>
<dbReference type="GO" id="GO:0006405">
    <property type="term" value="P:RNA export from nucleus"/>
    <property type="evidence" value="ECO:0007669"/>
    <property type="project" value="TreeGrafter"/>
</dbReference>
<evidence type="ECO:0000256" key="4">
    <source>
        <dbReference type="ARBA" id="ARBA00022737"/>
    </source>
</evidence>
<keyword evidence="9" id="KW-0539">Nucleus</keyword>
<evidence type="ECO:0000256" key="1">
    <source>
        <dbReference type="ARBA" id="ARBA00004567"/>
    </source>
</evidence>
<feature type="region of interest" description="Disordered" evidence="10">
    <location>
        <begin position="1005"/>
        <end position="1079"/>
    </location>
</feature>
<gene>
    <name evidence="12" type="ORF">BC936DRAFT_149019</name>
</gene>
<organism evidence="12 13">
    <name type="scientific">Jimgerdemannia flammicorona</name>
    <dbReference type="NCBI Taxonomy" id="994334"/>
    <lineage>
        <taxon>Eukaryota</taxon>
        <taxon>Fungi</taxon>
        <taxon>Fungi incertae sedis</taxon>
        <taxon>Mucoromycota</taxon>
        <taxon>Mucoromycotina</taxon>
        <taxon>Endogonomycetes</taxon>
        <taxon>Endogonales</taxon>
        <taxon>Endogonaceae</taxon>
        <taxon>Jimgerdemannia</taxon>
    </lineage>
</organism>